<keyword evidence="20" id="KW-1185">Reference proteome</keyword>
<evidence type="ECO:0000256" key="7">
    <source>
        <dbReference type="ARBA" id="ARBA00022741"/>
    </source>
</evidence>
<keyword evidence="6" id="KW-0808">Transferase</keyword>
<feature type="domain" description="Protein kinase" evidence="18">
    <location>
        <begin position="41"/>
        <end position="272"/>
    </location>
</feature>
<feature type="region of interest" description="Disordered" evidence="17">
    <location>
        <begin position="274"/>
        <end position="312"/>
    </location>
</feature>
<dbReference type="EMBL" id="LJIJ01002351">
    <property type="protein sequence ID" value="ODM89799.1"/>
    <property type="molecule type" value="Genomic_DNA"/>
</dbReference>
<keyword evidence="7 15" id="KW-0547">Nucleotide-binding</keyword>
<keyword evidence="8 19" id="KW-0418">Kinase</keyword>
<dbReference type="InterPro" id="IPR011009">
    <property type="entry name" value="Kinase-like_dom_sf"/>
</dbReference>
<dbReference type="Gene3D" id="1.10.510.10">
    <property type="entry name" value="Transferase(Phosphotransferase) domain 1"/>
    <property type="match status" value="1"/>
</dbReference>
<evidence type="ECO:0000259" key="18">
    <source>
        <dbReference type="PROSITE" id="PS50011"/>
    </source>
</evidence>
<evidence type="ECO:0000256" key="11">
    <source>
        <dbReference type="ARBA" id="ARBA00047899"/>
    </source>
</evidence>
<evidence type="ECO:0000256" key="10">
    <source>
        <dbReference type="ARBA" id="ARBA00023200"/>
    </source>
</evidence>
<dbReference type="OrthoDB" id="193931at2759"/>
<feature type="compositionally biased region" description="Low complexity" evidence="17">
    <location>
        <begin position="278"/>
        <end position="304"/>
    </location>
</feature>
<dbReference type="PANTHER" id="PTHR22984">
    <property type="entry name" value="SERINE/THREONINE-PROTEIN KINASE PIM"/>
    <property type="match status" value="1"/>
</dbReference>
<dbReference type="GO" id="GO:0043066">
    <property type="term" value="P:negative regulation of apoptotic process"/>
    <property type="evidence" value="ECO:0007669"/>
    <property type="project" value="InterPro"/>
</dbReference>
<accession>A0A1D2MA31</accession>
<dbReference type="GO" id="GO:0004674">
    <property type="term" value="F:protein serine/threonine kinase activity"/>
    <property type="evidence" value="ECO:0007669"/>
    <property type="project" value="UniProtKB-KW"/>
</dbReference>
<evidence type="ECO:0000313" key="19">
    <source>
        <dbReference type="EMBL" id="ODM89799.1"/>
    </source>
</evidence>
<keyword evidence="4 16" id="KW-0723">Serine/threonine-protein kinase</keyword>
<evidence type="ECO:0000256" key="9">
    <source>
        <dbReference type="ARBA" id="ARBA00022840"/>
    </source>
</evidence>
<dbReference type="SMART" id="SM00220">
    <property type="entry name" value="S_TKc"/>
    <property type="match status" value="1"/>
</dbReference>
<evidence type="ECO:0000256" key="1">
    <source>
        <dbReference type="ARBA" id="ARBA00004192"/>
    </source>
</evidence>
<dbReference type="InterPro" id="IPR017348">
    <property type="entry name" value="PIM1/2/3"/>
</dbReference>
<evidence type="ECO:0000256" key="12">
    <source>
        <dbReference type="ARBA" id="ARBA00048679"/>
    </source>
</evidence>
<evidence type="ECO:0000256" key="13">
    <source>
        <dbReference type="PIRSR" id="PIRSR037993-1"/>
    </source>
</evidence>
<feature type="binding site" evidence="14">
    <location>
        <position position="122"/>
    </location>
    <ligand>
        <name>ATP</name>
        <dbReference type="ChEBI" id="CHEBI:30616"/>
    </ligand>
</feature>
<dbReference type="PROSITE" id="PS00107">
    <property type="entry name" value="PROTEIN_KINASE_ATP"/>
    <property type="match status" value="1"/>
</dbReference>
<comment type="similarity">
    <text evidence="16">Belongs to the protein kinase superfamily.</text>
</comment>
<comment type="caution">
    <text evidence="19">The sequence shown here is derived from an EMBL/GenBank/DDBJ whole genome shotgun (WGS) entry which is preliminary data.</text>
</comment>
<gene>
    <name evidence="19" type="ORF">Ocin01_16883</name>
</gene>
<dbReference type="InterPro" id="IPR051138">
    <property type="entry name" value="PIM_Ser/Thr_kinase"/>
</dbReference>
<reference evidence="19 20" key="1">
    <citation type="journal article" date="2016" name="Genome Biol. Evol.">
        <title>Gene Family Evolution Reflects Adaptation to Soil Environmental Stressors in the Genome of the Collembolan Orchesella cincta.</title>
        <authorList>
            <person name="Faddeeva-Vakhrusheva A."/>
            <person name="Derks M.F."/>
            <person name="Anvar S.Y."/>
            <person name="Agamennone V."/>
            <person name="Suring W."/>
            <person name="Smit S."/>
            <person name="van Straalen N.M."/>
            <person name="Roelofs D."/>
        </authorList>
    </citation>
    <scope>NUCLEOTIDE SEQUENCE [LARGE SCALE GENOMIC DNA]</scope>
    <source>
        <tissue evidence="19">Mixed pool</tissue>
    </source>
</reference>
<evidence type="ECO:0000256" key="5">
    <source>
        <dbReference type="ARBA" id="ARBA00022553"/>
    </source>
</evidence>
<dbReference type="PROSITE" id="PS50011">
    <property type="entry name" value="PROTEIN_KINASE_DOM"/>
    <property type="match status" value="1"/>
</dbReference>
<dbReference type="Pfam" id="PF00069">
    <property type="entry name" value="Pkinase"/>
    <property type="match status" value="1"/>
</dbReference>
<evidence type="ECO:0000256" key="3">
    <source>
        <dbReference type="ARBA" id="ARBA00016885"/>
    </source>
</evidence>
<evidence type="ECO:0000256" key="17">
    <source>
        <dbReference type="SAM" id="MobiDB-lite"/>
    </source>
</evidence>
<evidence type="ECO:0000256" key="14">
    <source>
        <dbReference type="PIRSR" id="PIRSR037993-2"/>
    </source>
</evidence>
<name>A0A1D2MA31_ORCCI</name>
<dbReference type="Gene3D" id="3.30.200.20">
    <property type="entry name" value="Phosphorylase Kinase, domain 1"/>
    <property type="match status" value="1"/>
</dbReference>
<evidence type="ECO:0000256" key="8">
    <source>
        <dbReference type="ARBA" id="ARBA00022777"/>
    </source>
</evidence>
<dbReference type="SUPFAM" id="SSF56112">
    <property type="entry name" value="Protein kinase-like (PK-like)"/>
    <property type="match status" value="1"/>
</dbReference>
<dbReference type="InterPro" id="IPR008271">
    <property type="entry name" value="Ser/Thr_kinase_AS"/>
</dbReference>
<comment type="catalytic activity">
    <reaction evidence="11">
        <text>L-threonyl-[protein] + ATP = O-phospho-L-threonyl-[protein] + ADP + H(+)</text>
        <dbReference type="Rhea" id="RHEA:46608"/>
        <dbReference type="Rhea" id="RHEA-COMP:11060"/>
        <dbReference type="Rhea" id="RHEA-COMP:11605"/>
        <dbReference type="ChEBI" id="CHEBI:15378"/>
        <dbReference type="ChEBI" id="CHEBI:30013"/>
        <dbReference type="ChEBI" id="CHEBI:30616"/>
        <dbReference type="ChEBI" id="CHEBI:61977"/>
        <dbReference type="ChEBI" id="CHEBI:456216"/>
        <dbReference type="EC" id="2.7.11.1"/>
    </reaction>
</comment>
<evidence type="ECO:0000313" key="20">
    <source>
        <dbReference type="Proteomes" id="UP000094527"/>
    </source>
</evidence>
<dbReference type="PROSITE" id="PS00108">
    <property type="entry name" value="PROTEIN_KINASE_ST"/>
    <property type="match status" value="1"/>
</dbReference>
<dbReference type="GO" id="GO:0030430">
    <property type="term" value="C:host cell cytoplasm"/>
    <property type="evidence" value="ECO:0007669"/>
    <property type="project" value="UniProtKB-SubCell"/>
</dbReference>
<dbReference type="AlphaFoldDB" id="A0A1D2MA31"/>
<evidence type="ECO:0000256" key="15">
    <source>
        <dbReference type="PROSITE-ProRule" id="PRU10141"/>
    </source>
</evidence>
<feature type="binding site" evidence="14">
    <location>
        <begin position="47"/>
        <end position="55"/>
    </location>
    <ligand>
        <name>ATP</name>
        <dbReference type="ChEBI" id="CHEBI:30616"/>
    </ligand>
</feature>
<evidence type="ECO:0000256" key="16">
    <source>
        <dbReference type="RuleBase" id="RU000304"/>
    </source>
</evidence>
<dbReference type="EC" id="2.7.11.1" evidence="2"/>
<dbReference type="Proteomes" id="UP000094527">
    <property type="component" value="Unassembled WGS sequence"/>
</dbReference>
<sequence>MIPVKNDNLNKTNEIKIAKNDADEDIFSVLMPSLEPFESVYDVGRVLGEGGFGTVYSGVRLRDGLPVAIKHVANAKVKVWRSINNLRVPLEIFLLCKVAHIDGCIRILEFFEKTDSFIIIMERAESCQDLFDYITEKGILEEHLARDFFSQIVKTVIACHQAGVVHRDIKDENIIVNLKSLSLKLIDFGSGAILRETLYTDFDGTRVYAPPELIRCGKYFGEEAAVWSLGILLYDMFLNVNWKECQDLIRKCLKVRPQRRPHLEEILNHPWMSASLDTPQTSTSPSISPSPSRSPSSSASEHPPATNCSTER</sequence>
<feature type="active site" description="Proton acceptor" evidence="13">
    <location>
        <position position="168"/>
    </location>
</feature>
<dbReference type="OMA" id="IIRGQVY"/>
<protein>
    <recommendedName>
        <fullName evidence="3">Serine/threonine-protein kinase 1</fullName>
        <ecNumber evidence="2">2.7.11.1</ecNumber>
    </recommendedName>
</protein>
<dbReference type="GO" id="GO:0005737">
    <property type="term" value="C:cytoplasm"/>
    <property type="evidence" value="ECO:0007669"/>
    <property type="project" value="TreeGrafter"/>
</dbReference>
<dbReference type="PANTHER" id="PTHR22984:SF25">
    <property type="entry name" value="PROTEIN KINASE DOMAIN-CONTAINING PROTEIN"/>
    <property type="match status" value="1"/>
</dbReference>
<dbReference type="InterPro" id="IPR000719">
    <property type="entry name" value="Prot_kinase_dom"/>
</dbReference>
<keyword evidence="5" id="KW-0597">Phosphoprotein</keyword>
<feature type="binding site" evidence="14 15">
    <location>
        <position position="70"/>
    </location>
    <ligand>
        <name>ATP</name>
        <dbReference type="ChEBI" id="CHEBI:30616"/>
    </ligand>
</feature>
<evidence type="ECO:0000256" key="2">
    <source>
        <dbReference type="ARBA" id="ARBA00012513"/>
    </source>
</evidence>
<keyword evidence="10" id="KW-1035">Host cytoplasm</keyword>
<evidence type="ECO:0000256" key="4">
    <source>
        <dbReference type="ARBA" id="ARBA00022527"/>
    </source>
</evidence>
<comment type="subcellular location">
    <subcellularLocation>
        <location evidence="1">Host cytoplasm</location>
    </subcellularLocation>
</comment>
<dbReference type="PIRSF" id="PIRSF037993">
    <property type="entry name" value="STPK_Pim-1"/>
    <property type="match status" value="1"/>
</dbReference>
<proteinExistence type="inferred from homology"/>
<feature type="binding site" evidence="14">
    <location>
        <position position="129"/>
    </location>
    <ligand>
        <name>ATP</name>
        <dbReference type="ChEBI" id="CHEBI:30616"/>
    </ligand>
</feature>
<evidence type="ECO:0000256" key="6">
    <source>
        <dbReference type="ARBA" id="ARBA00022679"/>
    </source>
</evidence>
<dbReference type="GO" id="GO:0005524">
    <property type="term" value="F:ATP binding"/>
    <property type="evidence" value="ECO:0007669"/>
    <property type="project" value="UniProtKB-UniRule"/>
</dbReference>
<organism evidence="19 20">
    <name type="scientific">Orchesella cincta</name>
    <name type="common">Springtail</name>
    <name type="synonym">Podura cincta</name>
    <dbReference type="NCBI Taxonomy" id="48709"/>
    <lineage>
        <taxon>Eukaryota</taxon>
        <taxon>Metazoa</taxon>
        <taxon>Ecdysozoa</taxon>
        <taxon>Arthropoda</taxon>
        <taxon>Hexapoda</taxon>
        <taxon>Collembola</taxon>
        <taxon>Entomobryomorpha</taxon>
        <taxon>Entomobryoidea</taxon>
        <taxon>Orchesellidae</taxon>
        <taxon>Orchesellinae</taxon>
        <taxon>Orchesella</taxon>
    </lineage>
</organism>
<dbReference type="STRING" id="48709.A0A1D2MA31"/>
<keyword evidence="9 14" id="KW-0067">ATP-binding</keyword>
<dbReference type="InterPro" id="IPR017441">
    <property type="entry name" value="Protein_kinase_ATP_BS"/>
</dbReference>
<comment type="catalytic activity">
    <reaction evidence="12">
        <text>L-seryl-[protein] + ATP = O-phospho-L-seryl-[protein] + ADP + H(+)</text>
        <dbReference type="Rhea" id="RHEA:17989"/>
        <dbReference type="Rhea" id="RHEA-COMP:9863"/>
        <dbReference type="Rhea" id="RHEA-COMP:11604"/>
        <dbReference type="ChEBI" id="CHEBI:15378"/>
        <dbReference type="ChEBI" id="CHEBI:29999"/>
        <dbReference type="ChEBI" id="CHEBI:30616"/>
        <dbReference type="ChEBI" id="CHEBI:83421"/>
        <dbReference type="ChEBI" id="CHEBI:456216"/>
        <dbReference type="EC" id="2.7.11.1"/>
    </reaction>
</comment>